<evidence type="ECO:0000256" key="1">
    <source>
        <dbReference type="SAM" id="Phobius"/>
    </source>
</evidence>
<protein>
    <submittedName>
        <fullName evidence="2">Uncharacterized protein</fullName>
    </submittedName>
</protein>
<keyword evidence="1" id="KW-0472">Membrane</keyword>
<reference evidence="2 3" key="1">
    <citation type="submission" date="2019-07" db="EMBL/GenBank/DDBJ databases">
        <authorList>
            <person name="Jastrzebski P J."/>
            <person name="Paukszto L."/>
            <person name="Jastrzebski P J."/>
        </authorList>
    </citation>
    <scope>NUCLEOTIDE SEQUENCE [LARGE SCALE GENOMIC DNA]</scope>
    <source>
        <strain evidence="2 3">WMS-il1</strain>
    </source>
</reference>
<gene>
    <name evidence="2" type="ORF">WMSIL1_LOCUS13176</name>
</gene>
<sequence length="71" mass="7619">MSGTGSYAFCSPSFFLSTLPSLSLLVTRFKLVVASLNTFWPNQLLVFCSTIVASSYLNSYGLVTVIAVAIC</sequence>
<dbReference type="AlphaFoldDB" id="A0A564Z756"/>
<keyword evidence="1" id="KW-1133">Transmembrane helix</keyword>
<dbReference type="Proteomes" id="UP000321570">
    <property type="component" value="Unassembled WGS sequence"/>
</dbReference>
<organism evidence="2 3">
    <name type="scientific">Hymenolepis diminuta</name>
    <name type="common">Rat tapeworm</name>
    <dbReference type="NCBI Taxonomy" id="6216"/>
    <lineage>
        <taxon>Eukaryota</taxon>
        <taxon>Metazoa</taxon>
        <taxon>Spiralia</taxon>
        <taxon>Lophotrochozoa</taxon>
        <taxon>Platyhelminthes</taxon>
        <taxon>Cestoda</taxon>
        <taxon>Eucestoda</taxon>
        <taxon>Cyclophyllidea</taxon>
        <taxon>Hymenolepididae</taxon>
        <taxon>Hymenolepis</taxon>
    </lineage>
</organism>
<feature type="transmembrane region" description="Helical" evidence="1">
    <location>
        <begin position="44"/>
        <end position="70"/>
    </location>
</feature>
<accession>A0A564Z756</accession>
<keyword evidence="3" id="KW-1185">Reference proteome</keyword>
<evidence type="ECO:0000313" key="3">
    <source>
        <dbReference type="Proteomes" id="UP000321570"/>
    </source>
</evidence>
<evidence type="ECO:0000313" key="2">
    <source>
        <dbReference type="EMBL" id="VUZ55266.1"/>
    </source>
</evidence>
<keyword evidence="1" id="KW-0812">Transmembrane</keyword>
<name>A0A564Z756_HYMDI</name>
<dbReference type="EMBL" id="CABIJS010000690">
    <property type="protein sequence ID" value="VUZ55266.1"/>
    <property type="molecule type" value="Genomic_DNA"/>
</dbReference>
<proteinExistence type="predicted"/>